<evidence type="ECO:0000259" key="1">
    <source>
        <dbReference type="Pfam" id="PF06452"/>
    </source>
</evidence>
<dbReference type="GO" id="GO:0016052">
    <property type="term" value="P:carbohydrate catabolic process"/>
    <property type="evidence" value="ECO:0007669"/>
    <property type="project" value="InterPro"/>
</dbReference>
<dbReference type="InterPro" id="IPR010502">
    <property type="entry name" value="Carb-bd_dom_fam9"/>
</dbReference>
<dbReference type="Gene3D" id="2.60.40.1190">
    <property type="match status" value="1"/>
</dbReference>
<name>X1G3W9_9ZZZZ</name>
<dbReference type="SUPFAM" id="SSF49344">
    <property type="entry name" value="CBD9-like"/>
    <property type="match status" value="1"/>
</dbReference>
<comment type="caution">
    <text evidence="2">The sequence shown here is derived from an EMBL/GenBank/DDBJ whole genome shotgun (WGS) entry which is preliminary data.</text>
</comment>
<evidence type="ECO:0000313" key="2">
    <source>
        <dbReference type="EMBL" id="GAH39480.1"/>
    </source>
</evidence>
<dbReference type="Pfam" id="PF06452">
    <property type="entry name" value="CBM9_1"/>
    <property type="match status" value="1"/>
</dbReference>
<dbReference type="GO" id="GO:0030246">
    <property type="term" value="F:carbohydrate binding"/>
    <property type="evidence" value="ECO:0007669"/>
    <property type="project" value="InterPro"/>
</dbReference>
<dbReference type="AlphaFoldDB" id="X1G3W9"/>
<accession>X1G3W9</accession>
<feature type="non-terminal residue" evidence="2">
    <location>
        <position position="1"/>
    </location>
</feature>
<proteinExistence type="predicted"/>
<dbReference type="GO" id="GO:0004553">
    <property type="term" value="F:hydrolase activity, hydrolyzing O-glycosyl compounds"/>
    <property type="evidence" value="ECO:0007669"/>
    <property type="project" value="InterPro"/>
</dbReference>
<organism evidence="2">
    <name type="scientific">marine sediment metagenome</name>
    <dbReference type="NCBI Taxonomy" id="412755"/>
    <lineage>
        <taxon>unclassified sequences</taxon>
        <taxon>metagenomes</taxon>
        <taxon>ecological metagenomes</taxon>
    </lineage>
</organism>
<protein>
    <recommendedName>
        <fullName evidence="1">Carbohydrate-binding domain-containing protein</fullName>
    </recommendedName>
</protein>
<feature type="non-terminal residue" evidence="2">
    <location>
        <position position="284"/>
    </location>
</feature>
<reference evidence="2" key="1">
    <citation type="journal article" date="2014" name="Front. Microbiol.">
        <title>High frequency of phylogenetically diverse reductive dehalogenase-homologous genes in deep subseafloor sedimentary metagenomes.</title>
        <authorList>
            <person name="Kawai M."/>
            <person name="Futagami T."/>
            <person name="Toyoda A."/>
            <person name="Takaki Y."/>
            <person name="Nishi S."/>
            <person name="Hori S."/>
            <person name="Arai W."/>
            <person name="Tsubouchi T."/>
            <person name="Morono Y."/>
            <person name="Uchiyama I."/>
            <person name="Ito T."/>
            <person name="Fujiyama A."/>
            <person name="Inagaki F."/>
            <person name="Takami H."/>
        </authorList>
    </citation>
    <scope>NUCLEOTIDE SEQUENCE</scope>
    <source>
        <strain evidence="2">Expedition CK06-06</strain>
    </source>
</reference>
<gene>
    <name evidence="2" type="ORF">S03H2_20734</name>
</gene>
<dbReference type="EMBL" id="BARU01010962">
    <property type="protein sequence ID" value="GAH39480.1"/>
    <property type="molecule type" value="Genomic_DNA"/>
</dbReference>
<feature type="domain" description="Carbohydrate-binding" evidence="1">
    <location>
        <begin position="50"/>
        <end position="195"/>
    </location>
</feature>
<sequence>TETRYIIPRPKRGVSVDGLYRDWGYEDTLYNWTAPDYVYLSSAEQVVPDGPQWPGADRLSGRFAMMMDGAHLYFLALVADSSPFEGADPAQPWLNDSVELFLAVKPSDHDLRSGGPPDGQIVFDCGRDHSATVCLAEGRQVPCQVPRQTVPASWVLHGRQASGYVVEAAIPLADLGLDGLARGDVLGYCVKLNDSSGLSLIATPDNLRPHATITGFRKAWVEVVVERTAGISFGAPATNALWPERFAPDQGQRVWDMGPAHREQVSATRSRLYLNTLWAVQGVD</sequence>